<dbReference type="EMBL" id="DVMH01000029">
    <property type="protein sequence ID" value="HIU10757.1"/>
    <property type="molecule type" value="Genomic_DNA"/>
</dbReference>
<feature type="compositionally biased region" description="Polar residues" evidence="4">
    <location>
        <begin position="1"/>
        <end position="11"/>
    </location>
</feature>
<evidence type="ECO:0000256" key="1">
    <source>
        <dbReference type="ARBA" id="ARBA00007228"/>
    </source>
</evidence>
<dbReference type="Proteomes" id="UP000824124">
    <property type="component" value="Unassembled WGS sequence"/>
</dbReference>
<feature type="region of interest" description="Disordered" evidence="4">
    <location>
        <begin position="1"/>
        <end position="21"/>
    </location>
</feature>
<protein>
    <submittedName>
        <fullName evidence="6">23S rRNA (Guanosine(2251)-2'-O)-methyltransferase RlmB</fullName>
    </submittedName>
</protein>
<dbReference type="GO" id="GO:0005829">
    <property type="term" value="C:cytosol"/>
    <property type="evidence" value="ECO:0007669"/>
    <property type="project" value="TreeGrafter"/>
</dbReference>
<dbReference type="InterPro" id="IPR029064">
    <property type="entry name" value="Ribosomal_eL30-like_sf"/>
</dbReference>
<dbReference type="NCBIfam" id="TIGR00186">
    <property type="entry name" value="rRNA_methyl_3"/>
    <property type="match status" value="1"/>
</dbReference>
<dbReference type="InterPro" id="IPR001537">
    <property type="entry name" value="SpoU_MeTrfase"/>
</dbReference>
<keyword evidence="3" id="KW-0808">Transferase</keyword>
<dbReference type="AlphaFoldDB" id="A0A9D1KY53"/>
<gene>
    <name evidence="6" type="primary">rlmB</name>
    <name evidence="6" type="ORF">IAB00_05915</name>
</gene>
<dbReference type="InterPro" id="IPR029028">
    <property type="entry name" value="Alpha/beta_knot_MTases"/>
</dbReference>
<dbReference type="GO" id="GO:0003723">
    <property type="term" value="F:RNA binding"/>
    <property type="evidence" value="ECO:0007669"/>
    <property type="project" value="InterPro"/>
</dbReference>
<dbReference type="Pfam" id="PF00588">
    <property type="entry name" value="SpoU_methylase"/>
    <property type="match status" value="1"/>
</dbReference>
<dbReference type="InterPro" id="IPR013123">
    <property type="entry name" value="SpoU_subst-bd"/>
</dbReference>
<dbReference type="SMART" id="SM00967">
    <property type="entry name" value="SpoU_sub_bind"/>
    <property type="match status" value="1"/>
</dbReference>
<accession>A0A9D1KY53</accession>
<evidence type="ECO:0000313" key="7">
    <source>
        <dbReference type="Proteomes" id="UP000824124"/>
    </source>
</evidence>
<organism evidence="6 7">
    <name type="scientific">Candidatus Avidehalobacter gallistercoris</name>
    <dbReference type="NCBI Taxonomy" id="2840694"/>
    <lineage>
        <taxon>Bacteria</taxon>
        <taxon>Bacillati</taxon>
        <taxon>Bacillota</taxon>
        <taxon>Clostridia</taxon>
        <taxon>Eubacteriales</taxon>
        <taxon>Peptococcaceae</taxon>
        <taxon>Peptococcaceae incertae sedis</taxon>
        <taxon>Candidatus Avidehalobacter</taxon>
    </lineage>
</organism>
<dbReference type="GO" id="GO:0008173">
    <property type="term" value="F:RNA methyltransferase activity"/>
    <property type="evidence" value="ECO:0007669"/>
    <property type="project" value="InterPro"/>
</dbReference>
<dbReference type="Pfam" id="PF08032">
    <property type="entry name" value="SpoU_sub_bind"/>
    <property type="match status" value="1"/>
</dbReference>
<reference evidence="6" key="1">
    <citation type="submission" date="2020-10" db="EMBL/GenBank/DDBJ databases">
        <authorList>
            <person name="Gilroy R."/>
        </authorList>
    </citation>
    <scope>NUCLEOTIDE SEQUENCE</scope>
    <source>
        <strain evidence="6">2830</strain>
    </source>
</reference>
<evidence type="ECO:0000313" key="6">
    <source>
        <dbReference type="EMBL" id="HIU10757.1"/>
    </source>
</evidence>
<proteinExistence type="inferred from homology"/>
<reference evidence="6" key="2">
    <citation type="journal article" date="2021" name="PeerJ">
        <title>Extensive microbial diversity within the chicken gut microbiome revealed by metagenomics and culture.</title>
        <authorList>
            <person name="Gilroy R."/>
            <person name="Ravi A."/>
            <person name="Getino M."/>
            <person name="Pursley I."/>
            <person name="Horton D.L."/>
            <person name="Alikhan N.F."/>
            <person name="Baker D."/>
            <person name="Gharbi K."/>
            <person name="Hall N."/>
            <person name="Watson M."/>
            <person name="Adriaenssens E.M."/>
            <person name="Foster-Nyarko E."/>
            <person name="Jarju S."/>
            <person name="Secka A."/>
            <person name="Antonio M."/>
            <person name="Oren A."/>
            <person name="Chaudhuri R.R."/>
            <person name="La Ragione R."/>
            <person name="Hildebrand F."/>
            <person name="Pallen M.J."/>
        </authorList>
    </citation>
    <scope>NUCLEOTIDE SEQUENCE</scope>
    <source>
        <strain evidence="6">2830</strain>
    </source>
</reference>
<keyword evidence="2" id="KW-0489">Methyltransferase</keyword>
<dbReference type="FunFam" id="3.40.1280.10:FF:000008">
    <property type="entry name" value="Group 3 RNA methyltransferase TrmH"/>
    <property type="match status" value="1"/>
</dbReference>
<dbReference type="SUPFAM" id="SSF75217">
    <property type="entry name" value="alpha/beta knot"/>
    <property type="match status" value="1"/>
</dbReference>
<dbReference type="InterPro" id="IPR029026">
    <property type="entry name" value="tRNA_m1G_MTases_N"/>
</dbReference>
<evidence type="ECO:0000256" key="2">
    <source>
        <dbReference type="ARBA" id="ARBA00022603"/>
    </source>
</evidence>
<dbReference type="GO" id="GO:0006396">
    <property type="term" value="P:RNA processing"/>
    <property type="evidence" value="ECO:0007669"/>
    <property type="project" value="InterPro"/>
</dbReference>
<dbReference type="GO" id="GO:0032259">
    <property type="term" value="P:methylation"/>
    <property type="evidence" value="ECO:0007669"/>
    <property type="project" value="UniProtKB-KW"/>
</dbReference>
<dbReference type="InterPro" id="IPR004441">
    <property type="entry name" value="rRNA_MeTrfase_TrmH"/>
</dbReference>
<name>A0A9D1KY53_9FIRM</name>
<dbReference type="Gene3D" id="3.30.1330.30">
    <property type="match status" value="1"/>
</dbReference>
<sequence length="265" mass="28685">MPKKTYNNEYRPQNKRREAPEQDVIRGKNPVLEALHSGRTLNKVLAAAGQEAGFLRQVRQLCRKNSVPYLEMERAKLDAVYPGHRGVVALCAPFAYASLEDILAQAIEKGEPPLLVVLAGVEDPHNLGAVLRTAEGIGAHGVIIAKHGAAPVNETVVQVAAGAAEYMPVARVSSIAVTLDNLKKQGVWVCGTRMEQADTLWQADLTVPLAVVMGSEGKGLPKLVADKCDFFVKIPMRGKINSFNVSASCAMILGEVLRQRSQKRS</sequence>
<evidence type="ECO:0000256" key="3">
    <source>
        <dbReference type="ARBA" id="ARBA00022679"/>
    </source>
</evidence>
<dbReference type="PANTHER" id="PTHR46429">
    <property type="entry name" value="23S RRNA (GUANOSINE-2'-O-)-METHYLTRANSFERASE RLMB"/>
    <property type="match status" value="1"/>
</dbReference>
<comment type="similarity">
    <text evidence="1">Belongs to the class IV-like SAM-binding methyltransferase superfamily. RNA methyltransferase TrmH family.</text>
</comment>
<evidence type="ECO:0000256" key="4">
    <source>
        <dbReference type="SAM" id="MobiDB-lite"/>
    </source>
</evidence>
<dbReference type="CDD" id="cd18103">
    <property type="entry name" value="SpoU-like_RlmB"/>
    <property type="match status" value="1"/>
</dbReference>
<dbReference type="PANTHER" id="PTHR46429:SF1">
    <property type="entry name" value="23S RRNA (GUANOSINE-2'-O-)-METHYLTRANSFERASE RLMB"/>
    <property type="match status" value="1"/>
</dbReference>
<comment type="caution">
    <text evidence="6">The sequence shown here is derived from an EMBL/GenBank/DDBJ whole genome shotgun (WGS) entry which is preliminary data.</text>
</comment>
<dbReference type="SUPFAM" id="SSF55315">
    <property type="entry name" value="L30e-like"/>
    <property type="match status" value="1"/>
</dbReference>
<feature type="domain" description="RNA 2-O ribose methyltransferase substrate binding" evidence="5">
    <location>
        <begin position="24"/>
        <end position="97"/>
    </location>
</feature>
<dbReference type="Gene3D" id="3.40.1280.10">
    <property type="match status" value="1"/>
</dbReference>
<evidence type="ECO:0000259" key="5">
    <source>
        <dbReference type="SMART" id="SM00967"/>
    </source>
</evidence>